<dbReference type="InterPro" id="IPR032675">
    <property type="entry name" value="LRR_dom_sf"/>
</dbReference>
<dbReference type="AlphaFoldDB" id="A0A813N9Q5"/>
<name>A0A813N9Q5_9BILA</name>
<dbReference type="Gene3D" id="3.80.10.10">
    <property type="entry name" value="Ribonuclease Inhibitor"/>
    <property type="match status" value="2"/>
</dbReference>
<keyword evidence="3" id="KW-0472">Membrane</keyword>
<evidence type="ECO:0000313" key="4">
    <source>
        <dbReference type="EMBL" id="CAF0734052.1"/>
    </source>
</evidence>
<keyword evidence="3" id="KW-1133">Transmembrane helix</keyword>
<feature type="transmembrane region" description="Helical" evidence="3">
    <location>
        <begin position="547"/>
        <end position="566"/>
    </location>
</feature>
<dbReference type="InterPro" id="IPR050333">
    <property type="entry name" value="SLRP"/>
</dbReference>
<dbReference type="PANTHER" id="PTHR45712">
    <property type="entry name" value="AGAP008170-PA"/>
    <property type="match status" value="1"/>
</dbReference>
<proteinExistence type="predicted"/>
<accession>A0A813N9Q5</accession>
<evidence type="ECO:0000256" key="3">
    <source>
        <dbReference type="SAM" id="Phobius"/>
    </source>
</evidence>
<dbReference type="EMBL" id="CAJNOC010000254">
    <property type="protein sequence ID" value="CAF0734052.1"/>
    <property type="molecule type" value="Genomic_DNA"/>
</dbReference>
<keyword evidence="2" id="KW-0677">Repeat</keyword>
<evidence type="ECO:0000313" key="5">
    <source>
        <dbReference type="Proteomes" id="UP000663879"/>
    </source>
</evidence>
<dbReference type="OrthoDB" id="1394818at2759"/>
<dbReference type="InterPro" id="IPR001611">
    <property type="entry name" value="Leu-rich_rpt"/>
</dbReference>
<gene>
    <name evidence="4" type="ORF">OXX778_LOCUS3024</name>
</gene>
<dbReference type="Proteomes" id="UP000663879">
    <property type="component" value="Unassembled WGS sequence"/>
</dbReference>
<dbReference type="PANTHER" id="PTHR45712:SF22">
    <property type="entry name" value="INSULIN-LIKE GROWTH FACTOR-BINDING PROTEIN COMPLEX ACID LABILE SUBUNIT"/>
    <property type="match status" value="1"/>
</dbReference>
<keyword evidence="5" id="KW-1185">Reference proteome</keyword>
<comment type="caution">
    <text evidence="4">The sequence shown here is derived from an EMBL/GenBank/DDBJ whole genome shotgun (WGS) entry which is preliminary data.</text>
</comment>
<protein>
    <submittedName>
        <fullName evidence="4">Uncharacterized protein</fullName>
    </submittedName>
</protein>
<keyword evidence="3" id="KW-0812">Transmembrane</keyword>
<dbReference type="SUPFAM" id="SSF52058">
    <property type="entry name" value="L domain-like"/>
    <property type="match status" value="1"/>
</dbReference>
<dbReference type="GO" id="GO:0005615">
    <property type="term" value="C:extracellular space"/>
    <property type="evidence" value="ECO:0007669"/>
    <property type="project" value="TreeGrafter"/>
</dbReference>
<keyword evidence="1" id="KW-0433">Leucine-rich repeat</keyword>
<evidence type="ECO:0000256" key="2">
    <source>
        <dbReference type="ARBA" id="ARBA00022737"/>
    </source>
</evidence>
<organism evidence="4 5">
    <name type="scientific">Brachionus calyciflorus</name>
    <dbReference type="NCBI Taxonomy" id="104777"/>
    <lineage>
        <taxon>Eukaryota</taxon>
        <taxon>Metazoa</taxon>
        <taxon>Spiralia</taxon>
        <taxon>Gnathifera</taxon>
        <taxon>Rotifera</taxon>
        <taxon>Eurotatoria</taxon>
        <taxon>Monogononta</taxon>
        <taxon>Pseudotrocha</taxon>
        <taxon>Ploima</taxon>
        <taxon>Brachionidae</taxon>
        <taxon>Brachionus</taxon>
    </lineage>
</organism>
<evidence type="ECO:0000256" key="1">
    <source>
        <dbReference type="ARBA" id="ARBA00022614"/>
    </source>
</evidence>
<dbReference type="PROSITE" id="PS51450">
    <property type="entry name" value="LRR"/>
    <property type="match status" value="2"/>
</dbReference>
<sequence>MDVSSFMIYLNFTSLWLVHKPKCSFSSHLFDNKYFEQSNLQSDQLKTVSCNIYSDEDKDEKLNFMMQKNFVYTSNFNRFVLLKLNYPNTLEVNSISFFDKLKILIITNTQIKKFTEILPELIVYVDLSKNALVEIGSNCFKLTKNLLYLDLSENEILTLGLYFSRTILNKCFINLNLNENLGDLKIFLGNILYQNFEIDLHGTQVTYPLVSNFNSLKPNITLLLGINMLTTFSITYTYDLRVVKFVGGRECLKFINLGHYLKNDDLNQQLILKNCKLDSPMNVKTYSNLKSIDLSENKFTSLNDRLSLYWPHLIETISFKNNFIETIDQKTFLNLINLKFLDLSKNLIKNLHKLSIDSVSINLIDLRYNNIFTLDEIEFNSKQDVKEVSIFLDSNELVNLPKIIGNVRLVKELSITNQTSSNLNTLSLNFPRLKSKEHNPVISLYNLSYNNLEFILPSLFCFLEHNYQSNLKIQQLDVSHTKLNLKKIQCLIKAQLGNFSLIEIISERKNVKFNRKDEPCELDKHKCELYINEITKMFTDDKFIQKFDAVLIIVSLLYFVFTCYLIKELFY</sequence>
<reference evidence="4" key="1">
    <citation type="submission" date="2021-02" db="EMBL/GenBank/DDBJ databases">
        <authorList>
            <person name="Nowell W R."/>
        </authorList>
    </citation>
    <scope>NUCLEOTIDE SEQUENCE</scope>
    <source>
        <strain evidence="4">Ploen Becks lab</strain>
    </source>
</reference>